<dbReference type="InterPro" id="IPR015797">
    <property type="entry name" value="NUDIX_hydrolase-like_dom_sf"/>
</dbReference>
<dbReference type="InterPro" id="IPR020084">
    <property type="entry name" value="NUDIX_hydrolase_CS"/>
</dbReference>
<dbReference type="AlphaFoldDB" id="A0A3E4F6Q6"/>
<accession>A0A3E4F6Q6</accession>
<dbReference type="PANTHER" id="PTHR43736">
    <property type="entry name" value="ADP-RIBOSE PYROPHOSPHATASE"/>
    <property type="match status" value="1"/>
</dbReference>
<name>A0A3E4F6Q6_9FIRM</name>
<dbReference type="PROSITE" id="PS51462">
    <property type="entry name" value="NUDIX"/>
    <property type="match status" value="1"/>
</dbReference>
<dbReference type="Proteomes" id="UP000260664">
    <property type="component" value="Unassembled WGS sequence"/>
</dbReference>
<comment type="caution">
    <text evidence="3">The sequence shown here is derived from an EMBL/GenBank/DDBJ whole genome shotgun (WGS) entry which is preliminary data.</text>
</comment>
<evidence type="ECO:0000313" key="3">
    <source>
        <dbReference type="EMBL" id="RGI84840.1"/>
    </source>
</evidence>
<sequence length="246" mass="27557">MTAFLNDFSKFYGTGEKNEAGQNLEEFLELYDPRKYETPSNTTDAVIFAYEGESCDSIDGLKVLLVKRSNHPSIGYWALPGGFANMRENLDETARRELEEETGVKGLVMEQIATYGDYDRDPRTRVITTAYMAAVPENAVKVQAGDDAADAVWCEVNLQGVSTEERENDLKCYGGAVSDTEKQMEYHYKLHVKNVSRGLDTEAEVVQTTRGDLVREEHFQVEKAGEIAVDHSAIIVQALLTLKKRL</sequence>
<keyword evidence="1 3" id="KW-0378">Hydrolase</keyword>
<gene>
    <name evidence="3" type="ORF">DXD84_05090</name>
</gene>
<dbReference type="GO" id="GO:0016787">
    <property type="term" value="F:hydrolase activity"/>
    <property type="evidence" value="ECO:0007669"/>
    <property type="project" value="UniProtKB-KW"/>
</dbReference>
<protein>
    <submittedName>
        <fullName evidence="3">NUDIX hydrolase</fullName>
    </submittedName>
</protein>
<dbReference type="EMBL" id="QSOI01000005">
    <property type="protein sequence ID" value="RGI84840.1"/>
    <property type="molecule type" value="Genomic_DNA"/>
</dbReference>
<dbReference type="PROSITE" id="PS00893">
    <property type="entry name" value="NUDIX_BOX"/>
    <property type="match status" value="1"/>
</dbReference>
<dbReference type="RefSeq" id="WP_117494680.1">
    <property type="nucleotide sequence ID" value="NZ_QSOI01000005.1"/>
</dbReference>
<dbReference type="Pfam" id="PF00293">
    <property type="entry name" value="NUDIX"/>
    <property type="match status" value="1"/>
</dbReference>
<proteinExistence type="predicted"/>
<dbReference type="PANTHER" id="PTHR43736:SF4">
    <property type="entry name" value="SLR1690 PROTEIN"/>
    <property type="match status" value="1"/>
</dbReference>
<evidence type="ECO:0000313" key="4">
    <source>
        <dbReference type="Proteomes" id="UP000260664"/>
    </source>
</evidence>
<reference evidence="3 4" key="1">
    <citation type="submission" date="2018-08" db="EMBL/GenBank/DDBJ databases">
        <title>A genome reference for cultivated species of the human gut microbiota.</title>
        <authorList>
            <person name="Zou Y."/>
            <person name="Xue W."/>
            <person name="Luo G."/>
        </authorList>
    </citation>
    <scope>NUCLEOTIDE SEQUENCE [LARGE SCALE GENOMIC DNA]</scope>
    <source>
        <strain evidence="3 4">TM09-19AC</strain>
    </source>
</reference>
<dbReference type="Gene3D" id="3.90.79.10">
    <property type="entry name" value="Nucleoside Triphosphate Pyrophosphohydrolase"/>
    <property type="match status" value="1"/>
</dbReference>
<dbReference type="InterPro" id="IPR000086">
    <property type="entry name" value="NUDIX_hydrolase_dom"/>
</dbReference>
<evidence type="ECO:0000256" key="1">
    <source>
        <dbReference type="ARBA" id="ARBA00022801"/>
    </source>
</evidence>
<dbReference type="SUPFAM" id="SSF55811">
    <property type="entry name" value="Nudix"/>
    <property type="match status" value="1"/>
</dbReference>
<organism evidence="3 4">
    <name type="scientific">Dorea formicigenerans</name>
    <dbReference type="NCBI Taxonomy" id="39486"/>
    <lineage>
        <taxon>Bacteria</taxon>
        <taxon>Bacillati</taxon>
        <taxon>Bacillota</taxon>
        <taxon>Clostridia</taxon>
        <taxon>Lachnospirales</taxon>
        <taxon>Lachnospiraceae</taxon>
        <taxon>Dorea</taxon>
    </lineage>
</organism>
<feature type="domain" description="Nudix hydrolase" evidence="2">
    <location>
        <begin position="40"/>
        <end position="178"/>
    </location>
</feature>
<evidence type="ECO:0000259" key="2">
    <source>
        <dbReference type="PROSITE" id="PS51462"/>
    </source>
</evidence>
<dbReference type="CDD" id="cd18873">
    <property type="entry name" value="NUDIX_NadM_like"/>
    <property type="match status" value="1"/>
</dbReference>